<gene>
    <name evidence="11" type="primary">lamB</name>
    <name evidence="11" type="ORF">VCO01S_17360</name>
</gene>
<dbReference type="Pfam" id="PF02264">
    <property type="entry name" value="LamB"/>
    <property type="match status" value="1"/>
</dbReference>
<evidence type="ECO:0000256" key="1">
    <source>
        <dbReference type="ARBA" id="ARBA00004571"/>
    </source>
</evidence>
<keyword evidence="6" id="KW-0406">Ion transport</keyword>
<dbReference type="GO" id="GO:0006811">
    <property type="term" value="P:monoatomic ion transport"/>
    <property type="evidence" value="ECO:0007669"/>
    <property type="project" value="UniProtKB-KW"/>
</dbReference>
<feature type="signal peptide" evidence="10">
    <location>
        <begin position="1"/>
        <end position="25"/>
    </location>
</feature>
<dbReference type="InterPro" id="IPR003192">
    <property type="entry name" value="Porin_LamB"/>
</dbReference>
<dbReference type="GO" id="GO:0015144">
    <property type="term" value="F:carbohydrate transmembrane transporter activity"/>
    <property type="evidence" value="ECO:0007669"/>
    <property type="project" value="TreeGrafter"/>
</dbReference>
<feature type="chain" id="PRO_5021234153" evidence="10">
    <location>
        <begin position="26"/>
        <end position="457"/>
    </location>
</feature>
<dbReference type="EMBL" id="BJLH01000007">
    <property type="protein sequence ID" value="GEA60543.1"/>
    <property type="molecule type" value="Genomic_DNA"/>
</dbReference>
<dbReference type="Proteomes" id="UP000318242">
    <property type="component" value="Unassembled WGS sequence"/>
</dbReference>
<protein>
    <submittedName>
        <fullName evidence="11">Maltoporin</fullName>
    </submittedName>
</protein>
<evidence type="ECO:0000256" key="2">
    <source>
        <dbReference type="ARBA" id="ARBA00007055"/>
    </source>
</evidence>
<dbReference type="InterPro" id="IPR036998">
    <property type="entry name" value="Porin_LamB_sf"/>
</dbReference>
<dbReference type="AlphaFoldDB" id="A0A4Y3IM19"/>
<comment type="caution">
    <text evidence="11">The sequence shown here is derived from an EMBL/GenBank/DDBJ whole genome shotgun (WGS) entry which is preliminary data.</text>
</comment>
<dbReference type="GO" id="GO:0009279">
    <property type="term" value="C:cell outer membrane"/>
    <property type="evidence" value="ECO:0007669"/>
    <property type="project" value="UniProtKB-SubCell"/>
</dbReference>
<dbReference type="RefSeq" id="WP_141270955.1">
    <property type="nucleotide sequence ID" value="NZ_BJLH01000007.1"/>
</dbReference>
<evidence type="ECO:0000256" key="10">
    <source>
        <dbReference type="SAM" id="SignalP"/>
    </source>
</evidence>
<keyword evidence="12" id="KW-1185">Reference proteome</keyword>
<proteinExistence type="inferred from homology"/>
<reference evidence="11 12" key="1">
    <citation type="submission" date="2019-06" db="EMBL/GenBank/DDBJ databases">
        <title>Whole genome shotgun sequence of Vibrio comitans NBRC 102076.</title>
        <authorList>
            <person name="Hosoyama A."/>
            <person name="Uohara A."/>
            <person name="Ohji S."/>
            <person name="Ichikawa N."/>
        </authorList>
    </citation>
    <scope>NUCLEOTIDE SEQUENCE [LARGE SCALE GENOMIC DNA]</scope>
    <source>
        <strain evidence="11 12">NBRC 102076</strain>
    </source>
</reference>
<dbReference type="PANTHER" id="PTHR38762:SF1">
    <property type="entry name" value="CRYPTIC OUTER MEMBRANE PORIN BGLH-RELATED"/>
    <property type="match status" value="1"/>
</dbReference>
<keyword evidence="3" id="KW-0813">Transport</keyword>
<accession>A0A4Y3IM19</accession>
<sequence>MKMSKVALGLVSALTGLSVVPSALANPVEGFEFHGYFRAGVLMSAENDFKRANFAGQKETLGRLGIEADNNFSAQFANTWTWDENKSFKINLGFGTLDEEAGLSSSAEVKSAGIDNGFIEFKGMSSSGIVWGGGREYGKDDNYIFMTDFFYSDMSGIGAGIVDYEIGESQWDFAYIASDRSDSDADRWSDGPAEPGNNETNLNNLMHALHLAVSYGDVRLSALLKGMPDNWDREGNEWAETGFDLTFTYTMHSFFGLPGNGDSRLILQGGKGLGAGNLLGGTITGYNAYAPGSLAQGQHNDWGPAGDATYLLTHLEDDDTSGRALLWGRYTFDNGLSLFPSIQGQYNHMAAGDARTDADYNYWVSAMVRPTMPISEYFYLQGELGYVYNNWGGSSWNQSKFTIAPTFIMATPYGVAPEIRFLASYLPKSWTNEQEQADGSTELEDDFIVGIQADVWW</sequence>
<evidence type="ECO:0000256" key="7">
    <source>
        <dbReference type="ARBA" id="ARBA00023114"/>
    </source>
</evidence>
<dbReference type="SUPFAM" id="SSF56935">
    <property type="entry name" value="Porins"/>
    <property type="match status" value="1"/>
</dbReference>
<organism evidence="11 12">
    <name type="scientific">Vibrio comitans NBRC 102076</name>
    <dbReference type="NCBI Taxonomy" id="1219078"/>
    <lineage>
        <taxon>Bacteria</taxon>
        <taxon>Pseudomonadati</taxon>
        <taxon>Pseudomonadota</taxon>
        <taxon>Gammaproteobacteria</taxon>
        <taxon>Vibrionales</taxon>
        <taxon>Vibrionaceae</taxon>
        <taxon>Vibrio</taxon>
    </lineage>
</organism>
<evidence type="ECO:0000256" key="8">
    <source>
        <dbReference type="ARBA" id="ARBA00023136"/>
    </source>
</evidence>
<keyword evidence="10" id="KW-0732">Signal</keyword>
<dbReference type="Gene3D" id="2.40.170.10">
    <property type="entry name" value="Porin, LamB type"/>
    <property type="match status" value="1"/>
</dbReference>
<dbReference type="InterPro" id="IPR050286">
    <property type="entry name" value="G_neg_Bact_CarbUptk_Porin"/>
</dbReference>
<evidence type="ECO:0000256" key="3">
    <source>
        <dbReference type="ARBA" id="ARBA00022448"/>
    </source>
</evidence>
<dbReference type="PANTHER" id="PTHR38762">
    <property type="entry name" value="CRYPTIC OUTER MEMBRANE PORIN BGLH-RELATED"/>
    <property type="match status" value="1"/>
</dbReference>
<keyword evidence="8" id="KW-0472">Membrane</keyword>
<keyword evidence="9" id="KW-0998">Cell outer membrane</keyword>
<evidence type="ECO:0000256" key="6">
    <source>
        <dbReference type="ARBA" id="ARBA00023065"/>
    </source>
</evidence>
<evidence type="ECO:0000256" key="9">
    <source>
        <dbReference type="ARBA" id="ARBA00023237"/>
    </source>
</evidence>
<dbReference type="OrthoDB" id="106611at2"/>
<comment type="subcellular location">
    <subcellularLocation>
        <location evidence="1">Cell outer membrane</location>
        <topology evidence="1">Multi-pass membrane protein</topology>
    </subcellularLocation>
</comment>
<keyword evidence="5" id="KW-0812">Transmembrane</keyword>
<keyword evidence="4" id="KW-1134">Transmembrane beta strand</keyword>
<evidence type="ECO:0000313" key="12">
    <source>
        <dbReference type="Proteomes" id="UP000318242"/>
    </source>
</evidence>
<dbReference type="GO" id="GO:0015288">
    <property type="term" value="F:porin activity"/>
    <property type="evidence" value="ECO:0007669"/>
    <property type="project" value="UniProtKB-KW"/>
</dbReference>
<comment type="similarity">
    <text evidence="2">Belongs to the porin LamB (TC 1.B.3) family.</text>
</comment>
<evidence type="ECO:0000313" key="11">
    <source>
        <dbReference type="EMBL" id="GEA60543.1"/>
    </source>
</evidence>
<name>A0A4Y3IM19_9VIBR</name>
<dbReference type="GO" id="GO:0046930">
    <property type="term" value="C:pore complex"/>
    <property type="evidence" value="ECO:0007669"/>
    <property type="project" value="UniProtKB-KW"/>
</dbReference>
<keyword evidence="7" id="KW-0626">Porin</keyword>
<evidence type="ECO:0000256" key="4">
    <source>
        <dbReference type="ARBA" id="ARBA00022452"/>
    </source>
</evidence>
<dbReference type="GO" id="GO:0015774">
    <property type="term" value="P:polysaccharide transport"/>
    <property type="evidence" value="ECO:0007669"/>
    <property type="project" value="TreeGrafter"/>
</dbReference>
<evidence type="ECO:0000256" key="5">
    <source>
        <dbReference type="ARBA" id="ARBA00022692"/>
    </source>
</evidence>